<dbReference type="InterPro" id="IPR037309">
    <property type="entry name" value="TRAF6_MATH"/>
</dbReference>
<dbReference type="Gene3D" id="3.30.40.10">
    <property type="entry name" value="Zinc/RING finger domain, C3HC4 (zinc finger)"/>
    <property type="match status" value="3"/>
</dbReference>
<dbReference type="GO" id="GO:0045087">
    <property type="term" value="P:innate immune response"/>
    <property type="evidence" value="ECO:0007669"/>
    <property type="project" value="TreeGrafter"/>
</dbReference>
<dbReference type="GO" id="GO:0008270">
    <property type="term" value="F:zinc ion binding"/>
    <property type="evidence" value="ECO:0007669"/>
    <property type="project" value="UniProtKB-KW"/>
</dbReference>
<dbReference type="InterPro" id="IPR001841">
    <property type="entry name" value="Znf_RING"/>
</dbReference>
<dbReference type="SMART" id="SM00061">
    <property type="entry name" value="MATH"/>
    <property type="match status" value="1"/>
</dbReference>
<dbReference type="GO" id="GO:0043122">
    <property type="term" value="P:regulation of canonical NF-kappaB signal transduction"/>
    <property type="evidence" value="ECO:0007669"/>
    <property type="project" value="InterPro"/>
</dbReference>
<feature type="domain" description="TRAF-type" evidence="12">
    <location>
        <begin position="103"/>
        <end position="154"/>
    </location>
</feature>
<dbReference type="PROSITE" id="PS00518">
    <property type="entry name" value="ZF_RING_1"/>
    <property type="match status" value="1"/>
</dbReference>
<dbReference type="SMART" id="SM00504">
    <property type="entry name" value="Ubox"/>
    <property type="match status" value="1"/>
</dbReference>
<feature type="zinc finger region" description="TRAF-type" evidence="7">
    <location>
        <begin position="157"/>
        <end position="212"/>
    </location>
</feature>
<evidence type="ECO:0000256" key="2">
    <source>
        <dbReference type="ARBA" id="ARBA00022490"/>
    </source>
</evidence>
<dbReference type="InterPro" id="IPR017907">
    <property type="entry name" value="Znf_RING_CS"/>
</dbReference>
<gene>
    <name evidence="13" type="primary">TRAF6</name>
</gene>
<feature type="domain" description="TRAF-type" evidence="12">
    <location>
        <begin position="157"/>
        <end position="212"/>
    </location>
</feature>
<evidence type="ECO:0000256" key="6">
    <source>
        <dbReference type="ARBA" id="ARBA00022833"/>
    </source>
</evidence>
<reference evidence="13" key="1">
    <citation type="journal article" date="2005" name="Appl. Environ. Microbiol.">
        <title>Identifying components of the NF-kappaB pathway in the beneficial Euprymna scolopes-Vibrio fischeri light organ symbiosis.</title>
        <authorList>
            <person name="Goodson M.S."/>
            <person name="Kojadinovic M."/>
            <person name="Troll J.V."/>
            <person name="Scheetz T.E."/>
            <person name="Casavant T.L."/>
            <person name="Soares M.B."/>
            <person name="McFall-Ngai M.J."/>
        </authorList>
    </citation>
    <scope>NUCLEOTIDE SEQUENCE</scope>
</reference>
<name>Q32S42_EUPSC</name>
<keyword evidence="6 7" id="KW-0862">Zinc</keyword>
<keyword evidence="13" id="KW-0675">Receptor</keyword>
<evidence type="ECO:0000259" key="11">
    <source>
        <dbReference type="PROSITE" id="PS50144"/>
    </source>
</evidence>
<dbReference type="GO" id="GO:0016567">
    <property type="term" value="P:protein ubiquitination"/>
    <property type="evidence" value="ECO:0007669"/>
    <property type="project" value="UniProtKB-UniPathway"/>
</dbReference>
<feature type="domain" description="MATH" evidence="11">
    <location>
        <begin position="402"/>
        <end position="551"/>
    </location>
</feature>
<dbReference type="SMART" id="SM00184">
    <property type="entry name" value="RING"/>
    <property type="match status" value="1"/>
</dbReference>
<dbReference type="InterPro" id="IPR008974">
    <property type="entry name" value="TRAF-like"/>
</dbReference>
<dbReference type="InterPro" id="IPR049342">
    <property type="entry name" value="TRAF1-6_MATH_dom"/>
</dbReference>
<dbReference type="PROSITE" id="PS50089">
    <property type="entry name" value="ZF_RING_2"/>
    <property type="match status" value="1"/>
</dbReference>
<dbReference type="InterPro" id="IPR001293">
    <property type="entry name" value="Znf_TRAF"/>
</dbReference>
<protein>
    <submittedName>
        <fullName evidence="13">Tumor necrosis factor receptor associated factor 6</fullName>
    </submittedName>
</protein>
<dbReference type="SUPFAM" id="SSF49599">
    <property type="entry name" value="TRAF domain-like"/>
    <property type="match status" value="3"/>
</dbReference>
<dbReference type="GO" id="GO:0005737">
    <property type="term" value="C:cytoplasm"/>
    <property type="evidence" value="ECO:0007669"/>
    <property type="project" value="UniProtKB-SubCell"/>
</dbReference>
<dbReference type="AlphaFoldDB" id="Q32S42"/>
<evidence type="ECO:0000256" key="3">
    <source>
        <dbReference type="ARBA" id="ARBA00022723"/>
    </source>
</evidence>
<dbReference type="PROSITE" id="PS50144">
    <property type="entry name" value="MATH"/>
    <property type="match status" value="1"/>
</dbReference>
<evidence type="ECO:0000256" key="4">
    <source>
        <dbReference type="ARBA" id="ARBA00022737"/>
    </source>
</evidence>
<dbReference type="GO" id="GO:0031663">
    <property type="term" value="P:lipopolysaccharide-mediated signaling pathway"/>
    <property type="evidence" value="ECO:0007669"/>
    <property type="project" value="TreeGrafter"/>
</dbReference>
<evidence type="ECO:0000256" key="1">
    <source>
        <dbReference type="ARBA" id="ARBA00004496"/>
    </source>
</evidence>
<evidence type="ECO:0000256" key="7">
    <source>
        <dbReference type="PROSITE-ProRule" id="PRU00207"/>
    </source>
</evidence>
<evidence type="ECO:0000313" key="13">
    <source>
        <dbReference type="EMBL" id="AAY27978.1"/>
    </source>
</evidence>
<evidence type="ECO:0000259" key="12">
    <source>
        <dbReference type="PROSITE" id="PS50145"/>
    </source>
</evidence>
<keyword evidence="8" id="KW-0175">Coiled coil</keyword>
<dbReference type="GO" id="GO:0005164">
    <property type="term" value="F:tumor necrosis factor receptor binding"/>
    <property type="evidence" value="ECO:0007669"/>
    <property type="project" value="InterPro"/>
</dbReference>
<accession>Q32S42</accession>
<dbReference type="Pfam" id="PF02176">
    <property type="entry name" value="zf-TRAF"/>
    <property type="match status" value="1"/>
</dbReference>
<dbReference type="EMBL" id="AY956816">
    <property type="protein sequence ID" value="AAY27978.1"/>
    <property type="molecule type" value="mRNA"/>
</dbReference>
<keyword evidence="5 7" id="KW-0863">Zinc-finger</keyword>
<dbReference type="UniPathway" id="UPA00143"/>
<keyword evidence="4" id="KW-0677">Repeat</keyword>
<feature type="coiled-coil region" evidence="8">
    <location>
        <begin position="355"/>
        <end position="396"/>
    </location>
</feature>
<dbReference type="PANTHER" id="PTHR10131:SF152">
    <property type="entry name" value="TNF RECEPTOR-ASSOCIATED FACTOR 6"/>
    <property type="match status" value="1"/>
</dbReference>
<dbReference type="GO" id="GO:0061630">
    <property type="term" value="F:ubiquitin protein ligase activity"/>
    <property type="evidence" value="ECO:0007669"/>
    <property type="project" value="TreeGrafter"/>
</dbReference>
<dbReference type="InterPro" id="IPR003613">
    <property type="entry name" value="Ubox_domain"/>
</dbReference>
<comment type="subcellular location">
    <subcellularLocation>
        <location evidence="1">Cytoplasm</location>
    </subcellularLocation>
</comment>
<dbReference type="SUPFAM" id="SSF57850">
    <property type="entry name" value="RING/U-box"/>
    <property type="match status" value="1"/>
</dbReference>
<dbReference type="Gene3D" id="2.60.210.10">
    <property type="entry name" value="Apoptosis, Tumor Necrosis Factor Receptor Associated Protein 2, Chain A"/>
    <property type="match status" value="1"/>
</dbReference>
<dbReference type="PANTHER" id="PTHR10131">
    <property type="entry name" value="TNF RECEPTOR ASSOCIATED FACTOR"/>
    <property type="match status" value="1"/>
</dbReference>
<keyword evidence="3 7" id="KW-0479">Metal-binding</keyword>
<keyword evidence="2" id="KW-0963">Cytoplasm</keyword>
<dbReference type="GO" id="GO:0042981">
    <property type="term" value="P:regulation of apoptotic process"/>
    <property type="evidence" value="ECO:0007669"/>
    <property type="project" value="InterPro"/>
</dbReference>
<feature type="compositionally biased region" description="Polar residues" evidence="9">
    <location>
        <begin position="321"/>
        <end position="332"/>
    </location>
</feature>
<dbReference type="Pfam" id="PF21355">
    <property type="entry name" value="TRAF-mep_MATH"/>
    <property type="match status" value="1"/>
</dbReference>
<evidence type="ECO:0000256" key="5">
    <source>
        <dbReference type="ARBA" id="ARBA00022771"/>
    </source>
</evidence>
<dbReference type="FunFam" id="3.30.40.10:FF:000179">
    <property type="entry name" value="TNF receptor-associated factor"/>
    <property type="match status" value="1"/>
</dbReference>
<evidence type="ECO:0000256" key="8">
    <source>
        <dbReference type="SAM" id="Coils"/>
    </source>
</evidence>
<dbReference type="Pfam" id="PF13923">
    <property type="entry name" value="zf-C3HC4_2"/>
    <property type="match status" value="1"/>
</dbReference>
<feature type="domain" description="RING-type" evidence="10">
    <location>
        <begin position="20"/>
        <end position="59"/>
    </location>
</feature>
<sequence length="555" mass="63581">MNKEGYDLDFEPTPENRYECPICLLILRDPMQTVCGHRFCKCCIERWINDGKGKCPIDNSDLTDGQMFPDNFAKREILSMKVRCPNRKSGCNTCLELKHIEEHAESCPYHYQFCPNNCLSQLLRKDLDDHLQEQCSKRSVLCSFCEESMLFESYGEHEIICPARMVPCDLCKEDVMREKIAEHVATTCPHATVKCCFFLLGCHKEIKREKMEKHMKSHVQKHLQLMCCAFVKLLNFQNIESILSSRTSGNTSTQNQTESIHDPIEISGDLTALLQTAEGAASGVADGAPWRVPRVTLPNVRSLSIAGPTTKPPPIERSTSEGKSTNLADGASSSELFDTEFQSLKERNTYQDESLARHSHELLELQYKYNNLERNHKDLRQKMRALEDKINSLSDIEGRLCNGLFVWKIKNYLQRRREAETGEMTVIHSPPFYSNFYGYKLCMRCNLNGVDFSVGRHLSVFIHFMQGEWDDILSWPFRGKIVLSVLDQNPVADQRQHAVETLVSKPMLAAFQRPTTHRNHKGFGYMEYVPLDVLDNSTYVVNDTLILKAQVFPEV</sequence>
<evidence type="ECO:0000256" key="9">
    <source>
        <dbReference type="SAM" id="MobiDB-lite"/>
    </source>
</evidence>
<dbReference type="PIRSF" id="PIRSF015614">
    <property type="entry name" value="TRAF"/>
    <property type="match status" value="1"/>
</dbReference>
<organism evidence="13">
    <name type="scientific">Euprymna scolopes</name>
    <name type="common">Hawaiian bobtail squid</name>
    <dbReference type="NCBI Taxonomy" id="6613"/>
    <lineage>
        <taxon>Eukaryota</taxon>
        <taxon>Metazoa</taxon>
        <taxon>Spiralia</taxon>
        <taxon>Lophotrochozoa</taxon>
        <taxon>Mollusca</taxon>
        <taxon>Cephalopoda</taxon>
        <taxon>Coleoidea</taxon>
        <taxon>Decapodiformes</taxon>
        <taxon>Sepiida</taxon>
        <taxon>Sepiolidae</taxon>
        <taxon>Sepiolinae</taxon>
        <taxon>Euprymna</taxon>
    </lineage>
</organism>
<feature type="region of interest" description="Disordered" evidence="9">
    <location>
        <begin position="303"/>
        <end position="332"/>
    </location>
</feature>
<dbReference type="PROSITE" id="PS50145">
    <property type="entry name" value="ZF_TRAF"/>
    <property type="match status" value="2"/>
</dbReference>
<dbReference type="InterPro" id="IPR013083">
    <property type="entry name" value="Znf_RING/FYVE/PHD"/>
</dbReference>
<proteinExistence type="evidence at transcript level"/>
<dbReference type="InterPro" id="IPR002083">
    <property type="entry name" value="MATH/TRAF_dom"/>
</dbReference>
<dbReference type="InterPro" id="IPR012227">
    <property type="entry name" value="TNF_rcpt-assoc_TRAF_met"/>
</dbReference>
<feature type="zinc finger region" description="TRAF-type" evidence="7">
    <location>
        <begin position="103"/>
        <end position="154"/>
    </location>
</feature>
<dbReference type="CDD" id="cd03776">
    <property type="entry name" value="MATH_TRAF6"/>
    <property type="match status" value="1"/>
</dbReference>
<evidence type="ECO:0000259" key="10">
    <source>
        <dbReference type="PROSITE" id="PS50089"/>
    </source>
</evidence>